<reference evidence="1 3" key="2">
    <citation type="journal article" date="2013" name="Nature">
        <title>Insights into bilaterian evolution from three spiralian genomes.</title>
        <authorList>
            <person name="Simakov O."/>
            <person name="Marletaz F."/>
            <person name="Cho S.J."/>
            <person name="Edsinger-Gonzales E."/>
            <person name="Havlak P."/>
            <person name="Hellsten U."/>
            <person name="Kuo D.H."/>
            <person name="Larsson T."/>
            <person name="Lv J."/>
            <person name="Arendt D."/>
            <person name="Savage R."/>
            <person name="Osoegawa K."/>
            <person name="de Jong P."/>
            <person name="Grimwood J."/>
            <person name="Chapman J.A."/>
            <person name="Shapiro H."/>
            <person name="Aerts A."/>
            <person name="Otillar R.P."/>
            <person name="Terry A.Y."/>
            <person name="Boore J.L."/>
            <person name="Grigoriev I.V."/>
            <person name="Lindberg D.R."/>
            <person name="Seaver E.C."/>
            <person name="Weisblat D.A."/>
            <person name="Putnam N.H."/>
            <person name="Rokhsar D.S."/>
        </authorList>
    </citation>
    <scope>NUCLEOTIDE SEQUENCE</scope>
</reference>
<protein>
    <recommendedName>
        <fullName evidence="4">CCHC-type domain-containing protein</fullName>
    </recommendedName>
</protein>
<sequence length="123" mass="14702">MYHGNLNVFTGYGLRSRLMFNGGERKYKLWEVKFMGFMLLQKLHDVFMSTDDLEEEQNVEKDREQSFAKFKVALRSFEETEKQNCPHSSEDTVMMNYTKPMQCFTCHKYGHKSFECKTLKEQK</sequence>
<evidence type="ECO:0000313" key="2">
    <source>
        <dbReference type="EnsemblMetazoa" id="HelroP169325"/>
    </source>
</evidence>
<organism evidence="2 3">
    <name type="scientific">Helobdella robusta</name>
    <name type="common">Californian leech</name>
    <dbReference type="NCBI Taxonomy" id="6412"/>
    <lineage>
        <taxon>Eukaryota</taxon>
        <taxon>Metazoa</taxon>
        <taxon>Spiralia</taxon>
        <taxon>Lophotrochozoa</taxon>
        <taxon>Annelida</taxon>
        <taxon>Clitellata</taxon>
        <taxon>Hirudinea</taxon>
        <taxon>Rhynchobdellida</taxon>
        <taxon>Glossiphoniidae</taxon>
        <taxon>Helobdella</taxon>
    </lineage>
</organism>
<dbReference type="EMBL" id="KB096080">
    <property type="protein sequence ID" value="ESO08473.1"/>
    <property type="molecule type" value="Genomic_DNA"/>
</dbReference>
<dbReference type="KEGG" id="hro:HELRODRAFT_169325"/>
<dbReference type="GeneID" id="20202772"/>
<dbReference type="EMBL" id="AMQM01003259">
    <property type="status" value="NOT_ANNOTATED_CDS"/>
    <property type="molecule type" value="Genomic_DNA"/>
</dbReference>
<evidence type="ECO:0008006" key="4">
    <source>
        <dbReference type="Google" id="ProtNLM"/>
    </source>
</evidence>
<dbReference type="Proteomes" id="UP000015101">
    <property type="component" value="Unassembled WGS sequence"/>
</dbReference>
<dbReference type="InParanoid" id="T1F1S2"/>
<dbReference type="STRING" id="6412.T1F1S2"/>
<reference evidence="3" key="1">
    <citation type="submission" date="2012-12" db="EMBL/GenBank/DDBJ databases">
        <authorList>
            <person name="Hellsten U."/>
            <person name="Grimwood J."/>
            <person name="Chapman J.A."/>
            <person name="Shapiro H."/>
            <person name="Aerts A."/>
            <person name="Otillar R.P."/>
            <person name="Terry A.Y."/>
            <person name="Boore J.L."/>
            <person name="Simakov O."/>
            <person name="Marletaz F."/>
            <person name="Cho S.-J."/>
            <person name="Edsinger-Gonzales E."/>
            <person name="Havlak P."/>
            <person name="Kuo D.-H."/>
            <person name="Larsson T."/>
            <person name="Lv J."/>
            <person name="Arendt D."/>
            <person name="Savage R."/>
            <person name="Osoegawa K."/>
            <person name="de Jong P."/>
            <person name="Lindberg D.R."/>
            <person name="Seaver E.C."/>
            <person name="Weisblat D.A."/>
            <person name="Putnam N.H."/>
            <person name="Grigoriev I.V."/>
            <person name="Rokhsar D.S."/>
        </authorList>
    </citation>
    <scope>NUCLEOTIDE SEQUENCE</scope>
</reference>
<reference evidence="2" key="3">
    <citation type="submission" date="2015-06" db="UniProtKB">
        <authorList>
            <consortium name="EnsemblMetazoa"/>
        </authorList>
    </citation>
    <scope>IDENTIFICATION</scope>
</reference>
<name>T1F1S2_HELRO</name>
<evidence type="ECO:0000313" key="1">
    <source>
        <dbReference type="EMBL" id="ESO08473.1"/>
    </source>
</evidence>
<dbReference type="EnsemblMetazoa" id="HelroT169325">
    <property type="protein sequence ID" value="HelroP169325"/>
    <property type="gene ID" value="HelroG169325"/>
</dbReference>
<dbReference type="HOGENOM" id="CLU_2017689_0_0_1"/>
<dbReference type="AlphaFoldDB" id="T1F1S2"/>
<evidence type="ECO:0000313" key="3">
    <source>
        <dbReference type="Proteomes" id="UP000015101"/>
    </source>
</evidence>
<dbReference type="CTD" id="20202772"/>
<accession>T1F1S2</accession>
<keyword evidence="3" id="KW-1185">Reference proteome</keyword>
<proteinExistence type="predicted"/>
<dbReference type="OrthoDB" id="6151331at2759"/>
<dbReference type="RefSeq" id="XP_009013403.1">
    <property type="nucleotide sequence ID" value="XM_009015155.1"/>
</dbReference>
<gene>
    <name evidence="2" type="primary">20202772</name>
    <name evidence="1" type="ORF">HELRODRAFT_169325</name>
</gene>